<dbReference type="Proteomes" id="UP000460318">
    <property type="component" value="Unassembled WGS sequence"/>
</dbReference>
<keyword evidence="5 6" id="KW-0472">Membrane</keyword>
<evidence type="ECO:0000256" key="6">
    <source>
        <dbReference type="SAM" id="Phobius"/>
    </source>
</evidence>
<evidence type="ECO:0000256" key="5">
    <source>
        <dbReference type="ARBA" id="ARBA00023136"/>
    </source>
</evidence>
<feature type="transmembrane region" description="Helical" evidence="6">
    <location>
        <begin position="71"/>
        <end position="92"/>
    </location>
</feature>
<feature type="transmembrane region" description="Helical" evidence="6">
    <location>
        <begin position="98"/>
        <end position="121"/>
    </location>
</feature>
<dbReference type="Pfam" id="PF04241">
    <property type="entry name" value="DUF423"/>
    <property type="match status" value="1"/>
</dbReference>
<organism evidence="7 8">
    <name type="scientific">Paenibacillus dendrobii</name>
    <dbReference type="NCBI Taxonomy" id="2691084"/>
    <lineage>
        <taxon>Bacteria</taxon>
        <taxon>Bacillati</taxon>
        <taxon>Bacillota</taxon>
        <taxon>Bacilli</taxon>
        <taxon>Bacillales</taxon>
        <taxon>Paenibacillaceae</taxon>
        <taxon>Paenibacillus</taxon>
    </lineage>
</organism>
<evidence type="ECO:0000256" key="3">
    <source>
        <dbReference type="ARBA" id="ARBA00022692"/>
    </source>
</evidence>
<dbReference type="PANTHER" id="PTHR43461">
    <property type="entry name" value="TRANSMEMBRANE PROTEIN 256"/>
    <property type="match status" value="1"/>
</dbReference>
<dbReference type="EMBL" id="WUBI01000001">
    <property type="protein sequence ID" value="MWV44068.1"/>
    <property type="molecule type" value="Genomic_DNA"/>
</dbReference>
<dbReference type="InterPro" id="IPR006696">
    <property type="entry name" value="DUF423"/>
</dbReference>
<comment type="similarity">
    <text evidence="2">Belongs to the UPF0382 family.</text>
</comment>
<keyword evidence="4 6" id="KW-1133">Transmembrane helix</keyword>
<sequence>MQRKFMFIGALMAMLSVAIGAFGAHMLEPIVGESSMKVYETGVQYHMVHALGIILIAVAAGFWGDSRKLAWAGWLLFAGIILFSGSLYLLAITGIKPLGIITPFGGVAFIVGWICLMAEAISKKKK</sequence>
<evidence type="ECO:0000313" key="7">
    <source>
        <dbReference type="EMBL" id="MWV44068.1"/>
    </source>
</evidence>
<reference evidence="7 8" key="1">
    <citation type="submission" date="2019-12" db="EMBL/GenBank/DDBJ databases">
        <title>Paenibacillus sp. nov., an endophytic bacterium isolated from the stem of Dendrobium.</title>
        <authorList>
            <person name="Zhao R."/>
        </authorList>
    </citation>
    <scope>NUCLEOTIDE SEQUENCE [LARGE SCALE GENOMIC DNA]</scope>
    <source>
        <strain evidence="7 8">HJL G12</strain>
    </source>
</reference>
<dbReference type="GO" id="GO:0005886">
    <property type="term" value="C:plasma membrane"/>
    <property type="evidence" value="ECO:0007669"/>
    <property type="project" value="TreeGrafter"/>
</dbReference>
<evidence type="ECO:0000256" key="1">
    <source>
        <dbReference type="ARBA" id="ARBA00004141"/>
    </source>
</evidence>
<keyword evidence="8" id="KW-1185">Reference proteome</keyword>
<evidence type="ECO:0000256" key="2">
    <source>
        <dbReference type="ARBA" id="ARBA00009694"/>
    </source>
</evidence>
<dbReference type="PANTHER" id="PTHR43461:SF1">
    <property type="entry name" value="TRANSMEMBRANE PROTEIN 256"/>
    <property type="match status" value="1"/>
</dbReference>
<protein>
    <submittedName>
        <fullName evidence="7">DUF423 domain-containing protein</fullName>
    </submittedName>
</protein>
<name>A0A7X3IIB5_9BACL</name>
<gene>
    <name evidence="7" type="ORF">GRF59_10525</name>
</gene>
<evidence type="ECO:0000256" key="4">
    <source>
        <dbReference type="ARBA" id="ARBA00022989"/>
    </source>
</evidence>
<keyword evidence="3 6" id="KW-0812">Transmembrane</keyword>
<evidence type="ECO:0000313" key="8">
    <source>
        <dbReference type="Proteomes" id="UP000460318"/>
    </source>
</evidence>
<accession>A0A7X3IIB5</accession>
<dbReference type="AlphaFoldDB" id="A0A7X3IIB5"/>
<comment type="subcellular location">
    <subcellularLocation>
        <location evidence="1">Membrane</location>
        <topology evidence="1">Multi-pass membrane protein</topology>
    </subcellularLocation>
</comment>
<comment type="caution">
    <text evidence="7">The sequence shown here is derived from an EMBL/GenBank/DDBJ whole genome shotgun (WGS) entry which is preliminary data.</text>
</comment>
<dbReference type="RefSeq" id="WP_160497520.1">
    <property type="nucleotide sequence ID" value="NZ_WUBI01000001.1"/>
</dbReference>
<feature type="transmembrane region" description="Helical" evidence="6">
    <location>
        <begin position="47"/>
        <end position="64"/>
    </location>
</feature>
<proteinExistence type="inferred from homology"/>